<gene>
    <name evidence="12" type="primary">corA</name>
    <name evidence="13" type="ORF">HNQ60_002984</name>
</gene>
<dbReference type="InterPro" id="IPR004488">
    <property type="entry name" value="Mg/Co-transport_prot_CorA"/>
</dbReference>
<dbReference type="GO" id="GO:0015095">
    <property type="term" value="F:magnesium ion transmembrane transporter activity"/>
    <property type="evidence" value="ECO:0007669"/>
    <property type="project" value="UniProtKB-UniRule"/>
</dbReference>
<dbReference type="EMBL" id="JACHHZ010000003">
    <property type="protein sequence ID" value="MBB6094103.1"/>
    <property type="molecule type" value="Genomic_DNA"/>
</dbReference>
<keyword evidence="4 12" id="KW-1003">Cell membrane</keyword>
<dbReference type="PANTHER" id="PTHR46494:SF1">
    <property type="entry name" value="CORA FAMILY METAL ION TRANSPORTER (EUROFUNG)"/>
    <property type="match status" value="1"/>
</dbReference>
<protein>
    <recommendedName>
        <fullName evidence="12">Magnesium transport protein CorA</fullName>
    </recommendedName>
</protein>
<dbReference type="Pfam" id="PF01544">
    <property type="entry name" value="CorA"/>
    <property type="match status" value="1"/>
</dbReference>
<keyword evidence="6 12" id="KW-0460">Magnesium</keyword>
<comment type="similarity">
    <text evidence="2 12">Belongs to the CorA metal ion transporter (MIT) (TC 1.A.35) family.</text>
</comment>
<dbReference type="RefSeq" id="WP_184333071.1">
    <property type="nucleotide sequence ID" value="NZ_JACHHZ010000003.1"/>
</dbReference>
<evidence type="ECO:0000313" key="14">
    <source>
        <dbReference type="Proteomes" id="UP000588068"/>
    </source>
</evidence>
<feature type="transmembrane region" description="Helical" evidence="12">
    <location>
        <begin position="295"/>
        <end position="313"/>
    </location>
</feature>
<evidence type="ECO:0000313" key="13">
    <source>
        <dbReference type="EMBL" id="MBB6094103.1"/>
    </source>
</evidence>
<keyword evidence="3 12" id="KW-0813">Transport</keyword>
<keyword evidence="14" id="KW-1185">Reference proteome</keyword>
<evidence type="ECO:0000256" key="8">
    <source>
        <dbReference type="ARBA" id="ARBA00023065"/>
    </source>
</evidence>
<evidence type="ECO:0000256" key="3">
    <source>
        <dbReference type="ARBA" id="ARBA00022448"/>
    </source>
</evidence>
<dbReference type="InterPro" id="IPR045863">
    <property type="entry name" value="CorA_TM1_TM2"/>
</dbReference>
<organism evidence="13 14">
    <name type="scientific">Povalibacter uvarum</name>
    <dbReference type="NCBI Taxonomy" id="732238"/>
    <lineage>
        <taxon>Bacteria</taxon>
        <taxon>Pseudomonadati</taxon>
        <taxon>Pseudomonadota</taxon>
        <taxon>Gammaproteobacteria</taxon>
        <taxon>Steroidobacterales</taxon>
        <taxon>Steroidobacteraceae</taxon>
        <taxon>Povalibacter</taxon>
    </lineage>
</organism>
<dbReference type="SUPFAM" id="SSF143865">
    <property type="entry name" value="CorA soluble domain-like"/>
    <property type="match status" value="1"/>
</dbReference>
<dbReference type="FunFam" id="1.20.58.340:FF:000004">
    <property type="entry name" value="Magnesium transport protein CorA"/>
    <property type="match status" value="1"/>
</dbReference>
<dbReference type="GO" id="GO:0005886">
    <property type="term" value="C:plasma membrane"/>
    <property type="evidence" value="ECO:0007669"/>
    <property type="project" value="UniProtKB-SubCell"/>
</dbReference>
<dbReference type="GO" id="GO:0015087">
    <property type="term" value="F:cobalt ion transmembrane transporter activity"/>
    <property type="evidence" value="ECO:0007669"/>
    <property type="project" value="UniProtKB-UniRule"/>
</dbReference>
<dbReference type="GO" id="GO:0000287">
    <property type="term" value="F:magnesium ion binding"/>
    <property type="evidence" value="ECO:0007669"/>
    <property type="project" value="TreeGrafter"/>
</dbReference>
<keyword evidence="9 12" id="KW-0472">Membrane</keyword>
<evidence type="ECO:0000256" key="2">
    <source>
        <dbReference type="ARBA" id="ARBA00009765"/>
    </source>
</evidence>
<evidence type="ECO:0000256" key="4">
    <source>
        <dbReference type="ARBA" id="ARBA00022475"/>
    </source>
</evidence>
<dbReference type="NCBIfam" id="TIGR00383">
    <property type="entry name" value="corA"/>
    <property type="match status" value="1"/>
</dbReference>
<evidence type="ECO:0000256" key="9">
    <source>
        <dbReference type="ARBA" id="ARBA00023136"/>
    </source>
</evidence>
<dbReference type="CDD" id="cd12830">
    <property type="entry name" value="MtCorA-like"/>
    <property type="match status" value="1"/>
</dbReference>
<evidence type="ECO:0000256" key="5">
    <source>
        <dbReference type="ARBA" id="ARBA00022692"/>
    </source>
</evidence>
<evidence type="ECO:0000256" key="12">
    <source>
        <dbReference type="RuleBase" id="RU362010"/>
    </source>
</evidence>
<evidence type="ECO:0000256" key="11">
    <source>
        <dbReference type="ARBA" id="ARBA00045497"/>
    </source>
</evidence>
<evidence type="ECO:0000256" key="10">
    <source>
        <dbReference type="ARBA" id="ARBA00034269"/>
    </source>
</evidence>
<dbReference type="Gene3D" id="1.20.58.340">
    <property type="entry name" value="Magnesium transport protein CorA, transmembrane region"/>
    <property type="match status" value="2"/>
</dbReference>
<proteinExistence type="inferred from homology"/>
<dbReference type="AlphaFoldDB" id="A0A841HMY4"/>
<dbReference type="InterPro" id="IPR002523">
    <property type="entry name" value="MgTranspt_CorA/ZnTranspt_ZntB"/>
</dbReference>
<dbReference type="PANTHER" id="PTHR46494">
    <property type="entry name" value="CORA FAMILY METAL ION TRANSPORTER (EUROFUNG)"/>
    <property type="match status" value="1"/>
</dbReference>
<dbReference type="SUPFAM" id="SSF144083">
    <property type="entry name" value="Magnesium transport protein CorA, transmembrane region"/>
    <property type="match status" value="1"/>
</dbReference>
<dbReference type="GO" id="GO:0050897">
    <property type="term" value="F:cobalt ion binding"/>
    <property type="evidence" value="ECO:0007669"/>
    <property type="project" value="TreeGrafter"/>
</dbReference>
<sequence length="321" mass="36554">MLRTCVAYRNGQKLAEISVEEIHHYLEQPDCFVWVALVDPGPQELAVMRAQFHLHPLAVEDAQKGHQRPKIEEYGGGLFAVVHMIEEKDGELIVGEADIFVGRNYVLSVRNRAERGFQEVRARSEREPELLRYGPGYVLYALIDAVVDRYFPILDRLEDELETLEERIFAGMSLRDNIEALYALKQRLMLIKHAVTPLLEAIGNLSGARVPLMCTGMQEYFRDIADHLQRLNQSIESARDTLISATTVNVSMISLQEGEVMKRLAAYAALVAVPTLIAGIYGMNFELMPELKWKYGYFLAIGLMVGLDGLLFWKLRKEKWL</sequence>
<keyword evidence="7 12" id="KW-1133">Transmembrane helix</keyword>
<evidence type="ECO:0000256" key="7">
    <source>
        <dbReference type="ARBA" id="ARBA00022989"/>
    </source>
</evidence>
<dbReference type="Gene3D" id="3.30.460.20">
    <property type="entry name" value="CorA soluble domain-like"/>
    <property type="match status" value="1"/>
</dbReference>
<evidence type="ECO:0000256" key="6">
    <source>
        <dbReference type="ARBA" id="ARBA00022842"/>
    </source>
</evidence>
<keyword evidence="5 12" id="KW-0812">Transmembrane</keyword>
<reference evidence="13 14" key="1">
    <citation type="submission" date="2020-08" db="EMBL/GenBank/DDBJ databases">
        <title>Genomic Encyclopedia of Type Strains, Phase IV (KMG-IV): sequencing the most valuable type-strain genomes for metagenomic binning, comparative biology and taxonomic classification.</title>
        <authorList>
            <person name="Goeker M."/>
        </authorList>
    </citation>
    <scope>NUCLEOTIDE SEQUENCE [LARGE SCALE GENOMIC DNA]</scope>
    <source>
        <strain evidence="13 14">DSM 26723</strain>
    </source>
</reference>
<comment type="function">
    <text evidence="11">Mediates influx of magnesium ions. Alternates between open and closed states. Activated by low cytoplasmic Mg(2+) levels. Inactive when cytoplasmic Mg(2+) levels are high.</text>
</comment>
<dbReference type="Proteomes" id="UP000588068">
    <property type="component" value="Unassembled WGS sequence"/>
</dbReference>
<keyword evidence="8 12" id="KW-0406">Ion transport</keyword>
<name>A0A841HMY4_9GAMM</name>
<comment type="catalytic activity">
    <reaction evidence="10">
        <text>Mg(2+)(in) = Mg(2+)(out)</text>
        <dbReference type="Rhea" id="RHEA:29827"/>
        <dbReference type="ChEBI" id="CHEBI:18420"/>
    </reaction>
</comment>
<comment type="subcellular location">
    <subcellularLocation>
        <location evidence="1">Cell membrane</location>
        <topology evidence="1">Multi-pass membrane protein</topology>
    </subcellularLocation>
    <subcellularLocation>
        <location evidence="12">Membrane</location>
        <topology evidence="12">Multi-pass membrane protein</topology>
    </subcellularLocation>
</comment>
<dbReference type="InterPro" id="IPR045861">
    <property type="entry name" value="CorA_cytoplasmic_dom"/>
</dbReference>
<accession>A0A841HMY4</accession>
<feature type="transmembrane region" description="Helical" evidence="12">
    <location>
        <begin position="264"/>
        <end position="283"/>
    </location>
</feature>
<evidence type="ECO:0000256" key="1">
    <source>
        <dbReference type="ARBA" id="ARBA00004651"/>
    </source>
</evidence>
<comment type="caution">
    <text evidence="13">The sequence shown here is derived from an EMBL/GenBank/DDBJ whole genome shotgun (WGS) entry which is preliminary data.</text>
</comment>